<proteinExistence type="predicted"/>
<reference evidence="1 2" key="1">
    <citation type="journal article" date="2021" name="Elife">
        <title>Chloroplast acquisition without the gene transfer in kleptoplastic sea slugs, Plakobranchus ocellatus.</title>
        <authorList>
            <person name="Maeda T."/>
            <person name="Takahashi S."/>
            <person name="Yoshida T."/>
            <person name="Shimamura S."/>
            <person name="Takaki Y."/>
            <person name="Nagai Y."/>
            <person name="Toyoda A."/>
            <person name="Suzuki Y."/>
            <person name="Arimoto A."/>
            <person name="Ishii H."/>
            <person name="Satoh N."/>
            <person name="Nishiyama T."/>
            <person name="Hasebe M."/>
            <person name="Maruyama T."/>
            <person name="Minagawa J."/>
            <person name="Obokata J."/>
            <person name="Shigenobu S."/>
        </authorList>
    </citation>
    <scope>NUCLEOTIDE SEQUENCE [LARGE SCALE GENOMIC DNA]</scope>
</reference>
<comment type="caution">
    <text evidence="1">The sequence shown here is derived from an EMBL/GenBank/DDBJ whole genome shotgun (WGS) entry which is preliminary data.</text>
</comment>
<evidence type="ECO:0000313" key="2">
    <source>
        <dbReference type="Proteomes" id="UP000735302"/>
    </source>
</evidence>
<name>A0AAV3YF23_9GAST</name>
<evidence type="ECO:0000313" key="1">
    <source>
        <dbReference type="EMBL" id="GFN81077.1"/>
    </source>
</evidence>
<dbReference type="AlphaFoldDB" id="A0AAV3YF23"/>
<accession>A0AAV3YF23</accession>
<keyword evidence="2" id="KW-1185">Reference proteome</keyword>
<dbReference type="Proteomes" id="UP000735302">
    <property type="component" value="Unassembled WGS sequence"/>
</dbReference>
<gene>
    <name evidence="1" type="ORF">PoB_000758300</name>
</gene>
<organism evidence="1 2">
    <name type="scientific">Plakobranchus ocellatus</name>
    <dbReference type="NCBI Taxonomy" id="259542"/>
    <lineage>
        <taxon>Eukaryota</taxon>
        <taxon>Metazoa</taxon>
        <taxon>Spiralia</taxon>
        <taxon>Lophotrochozoa</taxon>
        <taxon>Mollusca</taxon>
        <taxon>Gastropoda</taxon>
        <taxon>Heterobranchia</taxon>
        <taxon>Euthyneura</taxon>
        <taxon>Panpulmonata</taxon>
        <taxon>Sacoglossa</taxon>
        <taxon>Placobranchoidea</taxon>
        <taxon>Plakobranchidae</taxon>
        <taxon>Plakobranchus</taxon>
    </lineage>
</organism>
<protein>
    <submittedName>
        <fullName evidence="1">Uncharacterized protein</fullName>
    </submittedName>
</protein>
<sequence length="105" mass="12044">MMKRGRPKGADLTVIGLAKRRKVTLESQPQPFVTFSDKDKKMIILRMIVREKGRVASNKLLTVFDIAVNLPSTLFEDVIDVQRVQKYFERGAFLVLSSKLEHPKE</sequence>
<dbReference type="EMBL" id="BLXT01000876">
    <property type="protein sequence ID" value="GFN81077.1"/>
    <property type="molecule type" value="Genomic_DNA"/>
</dbReference>